<dbReference type="AlphaFoldDB" id="S7VDG1"/>
<accession>S7VDG1</accession>
<gene>
    <name evidence="2" type="ORF">ADICYQ_3113</name>
</gene>
<evidence type="ECO:0000256" key="1">
    <source>
        <dbReference type="SAM" id="MobiDB-lite"/>
    </source>
</evidence>
<protein>
    <submittedName>
        <fullName evidence="2">Uncharacterized protein</fullName>
    </submittedName>
</protein>
<evidence type="ECO:0000313" key="2">
    <source>
        <dbReference type="EMBL" id="EPR68041.1"/>
    </source>
</evidence>
<comment type="caution">
    <text evidence="2">The sequence shown here is derived from an EMBL/GenBank/DDBJ whole genome shotgun (WGS) entry which is preliminary data.</text>
</comment>
<evidence type="ECO:0000313" key="3">
    <source>
        <dbReference type="Proteomes" id="UP000014974"/>
    </source>
</evidence>
<reference evidence="2 3" key="1">
    <citation type="journal article" date="2013" name="Genome Announc.">
        <title>Draft Genome Sequence of Cyclobacterium qasimii Strain M12-11BT, Isolated from Arctic Marine Sediment.</title>
        <authorList>
            <person name="Shivaji S."/>
            <person name="Ara S."/>
            <person name="Singh A."/>
            <person name="Kumar Pinnaka A."/>
        </authorList>
    </citation>
    <scope>NUCLEOTIDE SEQUENCE [LARGE SCALE GENOMIC DNA]</scope>
    <source>
        <strain evidence="2 3">M12-11B</strain>
    </source>
</reference>
<name>S7VDG1_9BACT</name>
<organism evidence="2 3">
    <name type="scientific">Cyclobacterium qasimii M12-11B</name>
    <dbReference type="NCBI Taxonomy" id="641524"/>
    <lineage>
        <taxon>Bacteria</taxon>
        <taxon>Pseudomonadati</taxon>
        <taxon>Bacteroidota</taxon>
        <taxon>Cytophagia</taxon>
        <taxon>Cytophagales</taxon>
        <taxon>Cyclobacteriaceae</taxon>
        <taxon>Cyclobacterium</taxon>
    </lineage>
</organism>
<dbReference type="Proteomes" id="UP000014974">
    <property type="component" value="Unassembled WGS sequence"/>
</dbReference>
<dbReference type="EMBL" id="ATNM01000110">
    <property type="protein sequence ID" value="EPR68041.1"/>
    <property type="molecule type" value="Genomic_DNA"/>
</dbReference>
<sequence>MRFINIRINKIPLQKRGTESLSRPKSGGISDANNYKISS</sequence>
<proteinExistence type="predicted"/>
<feature type="region of interest" description="Disordered" evidence="1">
    <location>
        <begin position="15"/>
        <end position="39"/>
    </location>
</feature>